<evidence type="ECO:0000313" key="15">
    <source>
        <dbReference type="RefSeq" id="XP_019798638.2"/>
    </source>
</evidence>
<dbReference type="RefSeq" id="XP_019798638.2">
    <property type="nucleotide sequence ID" value="XM_019943079.2"/>
</dbReference>
<dbReference type="AlphaFoldDB" id="A0A2U4BZP7"/>
<dbReference type="Proteomes" id="UP000245320">
    <property type="component" value="Chromosome 14"/>
</dbReference>
<name>A0A2U4BZP7_TURTR</name>
<evidence type="ECO:0000256" key="9">
    <source>
        <dbReference type="ARBA" id="ARBA00023273"/>
    </source>
</evidence>
<evidence type="ECO:0000313" key="14">
    <source>
        <dbReference type="Proteomes" id="UP000245320"/>
    </source>
</evidence>
<evidence type="ECO:0000256" key="6">
    <source>
        <dbReference type="ARBA" id="ARBA00023054"/>
    </source>
</evidence>
<evidence type="ECO:0000256" key="11">
    <source>
        <dbReference type="ARBA" id="ARBA00039949"/>
    </source>
</evidence>
<feature type="region of interest" description="Disordered" evidence="13">
    <location>
        <begin position="611"/>
        <end position="661"/>
    </location>
</feature>
<keyword evidence="6 12" id="KW-0175">Coiled coil</keyword>
<evidence type="ECO:0000256" key="7">
    <source>
        <dbReference type="ARBA" id="ARBA00023069"/>
    </source>
</evidence>
<dbReference type="InterPro" id="IPR051655">
    <property type="entry name" value="FAM161"/>
</dbReference>
<dbReference type="GeneID" id="101325353"/>
<dbReference type="PANTHER" id="PTHR21501:SF3">
    <property type="entry name" value="PROTEIN FAM161A"/>
    <property type="match status" value="1"/>
</dbReference>
<dbReference type="GO" id="GO:0044782">
    <property type="term" value="P:cilium organization"/>
    <property type="evidence" value="ECO:0007669"/>
    <property type="project" value="TreeGrafter"/>
</dbReference>
<evidence type="ECO:0000256" key="3">
    <source>
        <dbReference type="ARBA" id="ARBA00006663"/>
    </source>
</evidence>
<evidence type="ECO:0000256" key="10">
    <source>
        <dbReference type="ARBA" id="ARBA00037165"/>
    </source>
</evidence>
<evidence type="ECO:0000256" key="12">
    <source>
        <dbReference type="SAM" id="Coils"/>
    </source>
</evidence>
<keyword evidence="9" id="KW-0966">Cell projection</keyword>
<feature type="coiled-coil region" evidence="12">
    <location>
        <begin position="94"/>
        <end position="121"/>
    </location>
</feature>
<dbReference type="Pfam" id="PF10595">
    <property type="entry name" value="FAM161A_B"/>
    <property type="match status" value="1"/>
</dbReference>
<accession>A0A2U4BZP7</accession>
<dbReference type="CTD" id="84140"/>
<dbReference type="InterPro" id="IPR019579">
    <property type="entry name" value="FAM161A/B"/>
</dbReference>
<dbReference type="GO" id="GO:0005814">
    <property type="term" value="C:centriole"/>
    <property type="evidence" value="ECO:0007669"/>
    <property type="project" value="UniProtKB-SubCell"/>
</dbReference>
<feature type="region of interest" description="Disordered" evidence="13">
    <location>
        <begin position="1"/>
        <end position="47"/>
    </location>
</feature>
<evidence type="ECO:0000256" key="1">
    <source>
        <dbReference type="ARBA" id="ARBA00004114"/>
    </source>
</evidence>
<reference evidence="15" key="1">
    <citation type="submission" date="2025-08" db="UniProtKB">
        <authorList>
            <consortium name="RefSeq"/>
        </authorList>
    </citation>
    <scope>IDENTIFICATION</scope>
    <source>
        <tissue evidence="15">Spleen</tissue>
    </source>
</reference>
<sequence>MAASHRAAKLAASSLQTPVNPSTGARVTHYERKDPVESLSAAAAALEETEEEEEEAAELARAPADFNTSISGVNEQKRISCEDFVDLSDIYHSNEEYFRKLEELKAAHMETMAKLEKMYQNKLNLKEVQLAITMEEAASVSSRSVSEKSSHHPVSLMTSISEPDLGQSSSLIVSSSEDELPNVEKEYSEKSRMMTYAKELINNMWTNFSVEDYIQFEDADLPAFEKKKKKPKEWVPKITVPEPFQMMIREQKKKEENMKSKSDIEMARKLLKKQEEESECKKKFRANPVPAFVFLPLYHDIVKQNEERRRSMKEKNKEALLASQKPFKFIAREEQKQIREKQLKDFFKSKKKTNQFKARPIPRSTYGSTVNDTLTEEELYRNIRTQQRTQDFLQNSSPLPCSPARRSYATRKPKCPEQAEKSKCKHKFRCQTADTEDLPERYKKHHSEQKCPKPLTVCEPSDLPAASHASTEREKILADIEADEENLKETRWPYLSPRRRSPVRSRNAKPVPCSCNPPMPTVSSRGREQATRKSEKERMREYRRELEEREEKLKNRPLLFERVAQKNARMAAEKHYSNTLKALGISDEFVSKKGQSGKFFEYFSNQEMKSFTEDKESFNEEKIEERENGEENYLTDTNSQDSCKETGKADEESGEENCVEE</sequence>
<gene>
    <name evidence="15" type="primary">FAM161A</name>
</gene>
<feature type="region of interest" description="Disordered" evidence="13">
    <location>
        <begin position="498"/>
        <end position="541"/>
    </location>
</feature>
<evidence type="ECO:0000256" key="5">
    <source>
        <dbReference type="ARBA" id="ARBA00022794"/>
    </source>
</evidence>
<evidence type="ECO:0000256" key="8">
    <source>
        <dbReference type="ARBA" id="ARBA00023212"/>
    </source>
</evidence>
<feature type="compositionally biased region" description="Basic and acidic residues" evidence="13">
    <location>
        <begin position="611"/>
        <end position="626"/>
    </location>
</feature>
<feature type="compositionally biased region" description="Low complexity" evidence="13">
    <location>
        <begin position="1"/>
        <end position="14"/>
    </location>
</feature>
<keyword evidence="7" id="KW-0969">Cilium</keyword>
<keyword evidence="4" id="KW-0963">Cytoplasm</keyword>
<comment type="subcellular location">
    <subcellularLocation>
        <location evidence="2">Cytoplasm</location>
        <location evidence="2">Cytoskeleton</location>
        <location evidence="2">Cilium basal body</location>
    </subcellularLocation>
    <subcellularLocation>
        <location evidence="1">Cytoplasm</location>
        <location evidence="1">Cytoskeleton</location>
        <location evidence="1">Microtubule organizing center</location>
        <location evidence="1">Centrosome</location>
        <location evidence="1">Centriole</location>
    </subcellularLocation>
</comment>
<proteinExistence type="inferred from homology"/>
<dbReference type="GO" id="GO:0036064">
    <property type="term" value="C:ciliary basal body"/>
    <property type="evidence" value="ECO:0007669"/>
    <property type="project" value="TreeGrafter"/>
</dbReference>
<protein>
    <recommendedName>
        <fullName evidence="11">Protein FAM161A</fullName>
    </recommendedName>
</protein>
<comment type="function">
    <text evidence="10">Involved in ciliogenesis.</text>
</comment>
<feature type="compositionally biased region" description="Low complexity" evidence="13">
    <location>
        <begin position="37"/>
        <end position="46"/>
    </location>
</feature>
<comment type="similarity">
    <text evidence="3">Belongs to the FAM161 family.</text>
</comment>
<organism evidence="14 15">
    <name type="scientific">Tursiops truncatus</name>
    <name type="common">Atlantic bottle-nosed dolphin</name>
    <name type="synonym">Delphinus truncatus</name>
    <dbReference type="NCBI Taxonomy" id="9739"/>
    <lineage>
        <taxon>Eukaryota</taxon>
        <taxon>Metazoa</taxon>
        <taxon>Chordata</taxon>
        <taxon>Craniata</taxon>
        <taxon>Vertebrata</taxon>
        <taxon>Euteleostomi</taxon>
        <taxon>Mammalia</taxon>
        <taxon>Eutheria</taxon>
        <taxon>Laurasiatheria</taxon>
        <taxon>Artiodactyla</taxon>
        <taxon>Whippomorpha</taxon>
        <taxon>Cetacea</taxon>
        <taxon>Odontoceti</taxon>
        <taxon>Delphinidae</taxon>
        <taxon>Tursiops</taxon>
    </lineage>
</organism>
<dbReference type="GO" id="GO:0032391">
    <property type="term" value="C:photoreceptor connecting cilium"/>
    <property type="evidence" value="ECO:0007669"/>
    <property type="project" value="TreeGrafter"/>
</dbReference>
<feature type="compositionally biased region" description="Basic and acidic residues" evidence="13">
    <location>
        <begin position="525"/>
        <end position="541"/>
    </location>
</feature>
<feature type="compositionally biased region" description="Acidic residues" evidence="13">
    <location>
        <begin position="652"/>
        <end position="661"/>
    </location>
</feature>
<feature type="compositionally biased region" description="Basic and acidic residues" evidence="13">
    <location>
        <begin position="642"/>
        <end position="651"/>
    </location>
</feature>
<feature type="region of interest" description="Disordered" evidence="13">
    <location>
        <begin position="393"/>
        <end position="414"/>
    </location>
</feature>
<feature type="compositionally biased region" description="Basic residues" evidence="13">
    <location>
        <begin position="498"/>
        <end position="507"/>
    </location>
</feature>
<evidence type="ECO:0000256" key="2">
    <source>
        <dbReference type="ARBA" id="ARBA00004120"/>
    </source>
</evidence>
<keyword evidence="14" id="KW-1185">Reference proteome</keyword>
<feature type="compositionally biased region" description="Polar residues" evidence="13">
    <location>
        <begin position="15"/>
        <end position="25"/>
    </location>
</feature>
<evidence type="ECO:0000256" key="4">
    <source>
        <dbReference type="ARBA" id="ARBA00022490"/>
    </source>
</evidence>
<evidence type="ECO:0000256" key="13">
    <source>
        <dbReference type="SAM" id="MobiDB-lite"/>
    </source>
</evidence>
<keyword evidence="8" id="KW-0206">Cytoskeleton</keyword>
<keyword evidence="5" id="KW-0970">Cilium biogenesis/degradation</keyword>
<dbReference type="PANTHER" id="PTHR21501">
    <property type="entry name" value="PROTEIN FAM-161"/>
    <property type="match status" value="1"/>
</dbReference>